<keyword evidence="5" id="KW-0190">Covalent protein-DNA linkage</keyword>
<evidence type="ECO:0000256" key="8">
    <source>
        <dbReference type="SAM" id="MobiDB-lite"/>
    </source>
</evidence>
<evidence type="ECO:0000256" key="4">
    <source>
        <dbReference type="ARBA" id="ARBA00022801"/>
    </source>
</evidence>
<reference evidence="10" key="1">
    <citation type="journal article" date="2006" name="PLoS Biol.">
        <title>Macronuclear genome sequence of the ciliate Tetrahymena thermophila, a model eukaryote.</title>
        <authorList>
            <person name="Eisen J.A."/>
            <person name="Coyne R.S."/>
            <person name="Wu M."/>
            <person name="Wu D."/>
            <person name="Thiagarajan M."/>
            <person name="Wortman J.R."/>
            <person name="Badger J.H."/>
            <person name="Ren Q."/>
            <person name="Amedeo P."/>
            <person name="Jones K.M."/>
            <person name="Tallon L.J."/>
            <person name="Delcher A.L."/>
            <person name="Salzberg S.L."/>
            <person name="Silva J.C."/>
            <person name="Haas B.J."/>
            <person name="Majoros W.H."/>
            <person name="Farzad M."/>
            <person name="Carlton J.M."/>
            <person name="Smith R.K. Jr."/>
            <person name="Garg J."/>
            <person name="Pearlman R.E."/>
            <person name="Karrer K.M."/>
            <person name="Sun L."/>
            <person name="Manning G."/>
            <person name="Elde N.C."/>
            <person name="Turkewitz A.P."/>
            <person name="Asai D.J."/>
            <person name="Wilkes D.E."/>
            <person name="Wang Y."/>
            <person name="Cai H."/>
            <person name="Collins K."/>
            <person name="Stewart B.A."/>
            <person name="Lee S.R."/>
            <person name="Wilamowska K."/>
            <person name="Weinberg Z."/>
            <person name="Ruzzo W.L."/>
            <person name="Wloga D."/>
            <person name="Gaertig J."/>
            <person name="Frankel J."/>
            <person name="Tsao C.-C."/>
            <person name="Gorovsky M.A."/>
            <person name="Keeling P.J."/>
            <person name="Waller R.F."/>
            <person name="Patron N.J."/>
            <person name="Cherry J.M."/>
            <person name="Stover N.A."/>
            <person name="Krieger C.J."/>
            <person name="del Toro C."/>
            <person name="Ryder H.F."/>
            <person name="Williamson S.C."/>
            <person name="Barbeau R.A."/>
            <person name="Hamilton E.P."/>
            <person name="Orias E."/>
        </authorList>
    </citation>
    <scope>NUCLEOTIDE SEQUENCE [LARGE SCALE GENOMIC DNA]</scope>
    <source>
        <strain evidence="10">SB210</strain>
    </source>
</reference>
<dbReference type="InterPro" id="IPR036590">
    <property type="entry name" value="SRAP-like"/>
</dbReference>
<feature type="compositionally biased region" description="Basic and acidic residues" evidence="8">
    <location>
        <begin position="241"/>
        <end position="253"/>
    </location>
</feature>
<dbReference type="GeneID" id="7828695"/>
<gene>
    <name evidence="9" type="ORF">TTHERM_00031670</name>
</gene>
<dbReference type="RefSeq" id="XP_976965.1">
    <property type="nucleotide sequence ID" value="XM_971872.1"/>
</dbReference>
<sequence length="274" mass="32637">MVHRFFIEFSLQDLKKLLGIDEDQNIANEEKFSQNYNIRTLEYMPIVLKDDSNSNRLKIEVQQFSLKNEKHNNLLLNSRIEDVEMKFKQVVANKLNRCVLAVDGYYEWTEDKKKIYAIKPKQVNQRMFLGALKMNEEGNFVVFTQEGKCEIGKIHARMPLFIKQDDIQTYLSDDNFSEMKQKISQYNEEFIKSELEIFRVGENVNDQKDRSKNCLFKFEEFQKKQDSKGIKRFFSVIPKKDTTKEQKQDKNDDNNNLQQQDQLKESTQKKIKKN</sequence>
<dbReference type="Pfam" id="PF02586">
    <property type="entry name" value="SRAP"/>
    <property type="match status" value="1"/>
</dbReference>
<evidence type="ECO:0000313" key="9">
    <source>
        <dbReference type="EMBL" id="EAR86285.1"/>
    </source>
</evidence>
<dbReference type="HOGENOM" id="CLU_1017339_0_0_1"/>
<evidence type="ECO:0000256" key="6">
    <source>
        <dbReference type="ARBA" id="ARBA00023125"/>
    </source>
</evidence>
<organism evidence="9 10">
    <name type="scientific">Tetrahymena thermophila (strain SB210)</name>
    <dbReference type="NCBI Taxonomy" id="312017"/>
    <lineage>
        <taxon>Eukaryota</taxon>
        <taxon>Sar</taxon>
        <taxon>Alveolata</taxon>
        <taxon>Ciliophora</taxon>
        <taxon>Intramacronucleata</taxon>
        <taxon>Oligohymenophorea</taxon>
        <taxon>Hymenostomatida</taxon>
        <taxon>Tetrahymenina</taxon>
        <taxon>Tetrahymenidae</taxon>
        <taxon>Tetrahymena</taxon>
    </lineage>
</organism>
<keyword evidence="4" id="KW-0378">Hydrolase</keyword>
<proteinExistence type="inferred from homology"/>
<keyword evidence="3" id="KW-0227">DNA damage</keyword>
<evidence type="ECO:0000256" key="2">
    <source>
        <dbReference type="ARBA" id="ARBA00022670"/>
    </source>
</evidence>
<evidence type="ECO:0000256" key="1">
    <source>
        <dbReference type="ARBA" id="ARBA00008136"/>
    </source>
</evidence>
<dbReference type="GO" id="GO:0106300">
    <property type="term" value="P:protein-DNA covalent cross-linking repair"/>
    <property type="evidence" value="ECO:0007669"/>
    <property type="project" value="InterPro"/>
</dbReference>
<keyword evidence="2" id="KW-0645">Protease</keyword>
<evidence type="ECO:0000256" key="3">
    <source>
        <dbReference type="ARBA" id="ARBA00022763"/>
    </source>
</evidence>
<dbReference type="PANTHER" id="PTHR13604">
    <property type="entry name" value="DC12-RELATED"/>
    <property type="match status" value="1"/>
</dbReference>
<dbReference type="PANTHER" id="PTHR13604:SF0">
    <property type="entry name" value="ABASIC SITE PROCESSING PROTEIN HMCES"/>
    <property type="match status" value="1"/>
</dbReference>
<evidence type="ECO:0000256" key="7">
    <source>
        <dbReference type="ARBA" id="ARBA00023239"/>
    </source>
</evidence>
<name>Q22MQ5_TETTS</name>
<dbReference type="Gene3D" id="3.90.1680.10">
    <property type="entry name" value="SOS response associated peptidase-like"/>
    <property type="match status" value="1"/>
</dbReference>
<dbReference type="KEGG" id="tet:TTHERM_00031670"/>
<dbReference type="InterPro" id="IPR003738">
    <property type="entry name" value="SRAP"/>
</dbReference>
<keyword evidence="6" id="KW-0238">DNA-binding</keyword>
<dbReference type="SUPFAM" id="SSF143081">
    <property type="entry name" value="BB1717-like"/>
    <property type="match status" value="1"/>
</dbReference>
<dbReference type="GO" id="GO:0008233">
    <property type="term" value="F:peptidase activity"/>
    <property type="evidence" value="ECO:0007669"/>
    <property type="project" value="UniProtKB-KW"/>
</dbReference>
<dbReference type="EMBL" id="GG662720">
    <property type="protein sequence ID" value="EAR86285.1"/>
    <property type="molecule type" value="Genomic_DNA"/>
</dbReference>
<evidence type="ECO:0000256" key="5">
    <source>
        <dbReference type="ARBA" id="ARBA00023124"/>
    </source>
</evidence>
<keyword evidence="10" id="KW-1185">Reference proteome</keyword>
<dbReference type="AlphaFoldDB" id="Q22MQ5"/>
<evidence type="ECO:0000313" key="10">
    <source>
        <dbReference type="Proteomes" id="UP000009168"/>
    </source>
</evidence>
<dbReference type="GO" id="GO:0016829">
    <property type="term" value="F:lyase activity"/>
    <property type="evidence" value="ECO:0007669"/>
    <property type="project" value="UniProtKB-KW"/>
</dbReference>
<protein>
    <submittedName>
        <fullName evidence="9">Uncharacterized protein</fullName>
    </submittedName>
</protein>
<dbReference type="Proteomes" id="UP000009168">
    <property type="component" value="Unassembled WGS sequence"/>
</dbReference>
<comment type="similarity">
    <text evidence="1">Belongs to the SOS response-associated peptidase family.</text>
</comment>
<keyword evidence="7" id="KW-0456">Lyase</keyword>
<dbReference type="InParanoid" id="Q22MQ5"/>
<dbReference type="GO" id="GO:0003697">
    <property type="term" value="F:single-stranded DNA binding"/>
    <property type="evidence" value="ECO:0007669"/>
    <property type="project" value="InterPro"/>
</dbReference>
<dbReference type="GO" id="GO:0006508">
    <property type="term" value="P:proteolysis"/>
    <property type="evidence" value="ECO:0007669"/>
    <property type="project" value="UniProtKB-KW"/>
</dbReference>
<feature type="region of interest" description="Disordered" evidence="8">
    <location>
        <begin position="241"/>
        <end position="274"/>
    </location>
</feature>
<accession>Q22MQ5</accession>
<dbReference type="eggNOG" id="KOG2618">
    <property type="taxonomic scope" value="Eukaryota"/>
</dbReference>
<dbReference type="OrthoDB" id="2111841at2759"/>